<keyword evidence="6" id="KW-1133">Transmembrane helix</keyword>
<dbReference type="AlphaFoldDB" id="A0AAP0KRC3"/>
<comment type="caution">
    <text evidence="8">The sequence shown here is derived from an EMBL/GenBank/DDBJ whole genome shotgun (WGS) entry which is preliminary data.</text>
</comment>
<evidence type="ECO:0000259" key="7">
    <source>
        <dbReference type="Pfam" id="PF04577"/>
    </source>
</evidence>
<evidence type="ECO:0000256" key="2">
    <source>
        <dbReference type="ARBA" id="ARBA00022676"/>
    </source>
</evidence>
<keyword evidence="2" id="KW-0328">Glycosyltransferase</keyword>
<dbReference type="GO" id="GO:0000139">
    <property type="term" value="C:Golgi membrane"/>
    <property type="evidence" value="ECO:0007669"/>
    <property type="project" value="UniProtKB-SubCell"/>
</dbReference>
<evidence type="ECO:0000256" key="5">
    <source>
        <dbReference type="SAM" id="MobiDB-lite"/>
    </source>
</evidence>
<protein>
    <recommendedName>
        <fullName evidence="7">Glycosyltransferase 61 catalytic domain-containing protein</fullName>
    </recommendedName>
</protein>
<dbReference type="Proteomes" id="UP001419268">
    <property type="component" value="Unassembled WGS sequence"/>
</dbReference>
<keyword evidence="6" id="KW-0472">Membrane</keyword>
<dbReference type="GO" id="GO:0016763">
    <property type="term" value="F:pentosyltransferase activity"/>
    <property type="evidence" value="ECO:0007669"/>
    <property type="project" value="UniProtKB-ARBA"/>
</dbReference>
<dbReference type="EMBL" id="JBBNAG010000002">
    <property type="protein sequence ID" value="KAK9157302.1"/>
    <property type="molecule type" value="Genomic_DNA"/>
</dbReference>
<reference evidence="8 9" key="1">
    <citation type="submission" date="2024-01" db="EMBL/GenBank/DDBJ databases">
        <title>Genome assemblies of Stephania.</title>
        <authorList>
            <person name="Yang L."/>
        </authorList>
    </citation>
    <scope>NUCLEOTIDE SEQUENCE [LARGE SCALE GENOMIC DNA]</scope>
    <source>
        <strain evidence="8">JXDWG</strain>
        <tissue evidence="8">Leaf</tissue>
    </source>
</reference>
<organism evidence="8 9">
    <name type="scientific">Stephania cephalantha</name>
    <dbReference type="NCBI Taxonomy" id="152367"/>
    <lineage>
        <taxon>Eukaryota</taxon>
        <taxon>Viridiplantae</taxon>
        <taxon>Streptophyta</taxon>
        <taxon>Embryophyta</taxon>
        <taxon>Tracheophyta</taxon>
        <taxon>Spermatophyta</taxon>
        <taxon>Magnoliopsida</taxon>
        <taxon>Ranunculales</taxon>
        <taxon>Menispermaceae</taxon>
        <taxon>Menispermoideae</taxon>
        <taxon>Cissampelideae</taxon>
        <taxon>Stephania</taxon>
    </lineage>
</organism>
<proteinExistence type="predicted"/>
<feature type="transmembrane region" description="Helical" evidence="6">
    <location>
        <begin position="49"/>
        <end position="71"/>
    </location>
</feature>
<keyword evidence="9" id="KW-1185">Reference proteome</keyword>
<keyword evidence="3" id="KW-0808">Transferase</keyword>
<evidence type="ECO:0000256" key="6">
    <source>
        <dbReference type="SAM" id="Phobius"/>
    </source>
</evidence>
<name>A0AAP0KRC3_9MAGN</name>
<dbReference type="InterPro" id="IPR049625">
    <property type="entry name" value="Glyco_transf_61_cat"/>
</dbReference>
<dbReference type="InterPro" id="IPR007657">
    <property type="entry name" value="Glycosyltransferase_61"/>
</dbReference>
<gene>
    <name evidence="8" type="ORF">Scep_003876</name>
</gene>
<feature type="region of interest" description="Disordered" evidence="5">
    <location>
        <begin position="322"/>
        <end position="348"/>
    </location>
</feature>
<evidence type="ECO:0000256" key="3">
    <source>
        <dbReference type="ARBA" id="ARBA00022679"/>
    </source>
</evidence>
<feature type="domain" description="Glycosyltransferase 61 catalytic" evidence="7">
    <location>
        <begin position="339"/>
        <end position="425"/>
    </location>
</feature>
<evidence type="ECO:0000256" key="4">
    <source>
        <dbReference type="ARBA" id="ARBA00023180"/>
    </source>
</evidence>
<feature type="compositionally biased region" description="Basic and acidic residues" evidence="5">
    <location>
        <begin position="337"/>
        <end position="347"/>
    </location>
</feature>
<evidence type="ECO:0000256" key="1">
    <source>
        <dbReference type="ARBA" id="ARBA00004323"/>
    </source>
</evidence>
<dbReference type="PANTHER" id="PTHR20961">
    <property type="entry name" value="GLYCOSYLTRANSFERASE"/>
    <property type="match status" value="1"/>
</dbReference>
<accession>A0AAP0KRC3</accession>
<comment type="subcellular location">
    <subcellularLocation>
        <location evidence="1">Golgi apparatus membrane</location>
        <topology evidence="1">Single-pass type II membrane protein</topology>
    </subcellularLocation>
</comment>
<keyword evidence="4" id="KW-0325">Glycoprotein</keyword>
<sequence length="529" mass="61190">MMKQHQRYWLESKKGFEENEEKISSDYWGSNNNNNINSNGYCRKQRPKFLPIFLLFSLVCCVYLFAPHLLFPYSLISEQDGVVKVDSSRKASIFTSMPYGTLQCDRTEFRTDTCLMRGDIRTDSSSKSILLFSSNKTQKSWESEEEEIIQHERIKPYTRKWETSVMDTIDELDLIVKQKGGLSDKHHHSCQVNHSVPAIVFSNGGYTGNVYHEFNDGILPLYITAQQFNKRVVFIVLEYHKWWFTKYADILSRLSNYPPINFAADTRTHCFTEVIVGLRIHGELSIDSSLMPENKNIRDFRNVLDKAYWPRIKGLMKEEELVARSTSPPSPESLSIEEFKKGREDTTPRSPKLVILSRKGSRSIINEDELVELAEEIGFQVQVLRPDRTTELARIYMALNSSDAMVGVHGAAMTHFMFMRPSKVFIQIIPLGTDWAAETYYGEPAVKLGLKYMPYKILPKESSLYRDYEKNDPILKDPESVNSKGWEFTKRVYLDRQMVRLNLRRFGTHLGKAYEYSISSSKKNKGGLL</sequence>
<dbReference type="Pfam" id="PF04577">
    <property type="entry name" value="Glyco_transf_61"/>
    <property type="match status" value="1"/>
</dbReference>
<dbReference type="PANTHER" id="PTHR20961:SF124">
    <property type="entry name" value="GLYCOSYLTRANSFERASE"/>
    <property type="match status" value="1"/>
</dbReference>
<keyword evidence="6" id="KW-0812">Transmembrane</keyword>
<evidence type="ECO:0000313" key="9">
    <source>
        <dbReference type="Proteomes" id="UP001419268"/>
    </source>
</evidence>
<evidence type="ECO:0000313" key="8">
    <source>
        <dbReference type="EMBL" id="KAK9157302.1"/>
    </source>
</evidence>